<sequence>MYDVDKVIVGMDLEKGNYTWVSKKTILQDLQVNDEQFLDICILAGFEYSSTFPPLQSDMMSFTFKGVIDMIKQYKTGFNAVQGFADHIEVIKSKYVDHYCRIRCAIKYHPILNEKGHVEPLNIENAPTDIHEFMGYRLPDEVYYYLTQCLINPQVINNLQSGVLIELPPLCNGETVEYHKFLKKLLKLRVQSLGLLVEPLHQFYHSRKVVSILWFEPNTEHLMNHQDTVKVNEWLIPSNIIQQEQKKENVNLDFAFALSSLSAWSKAHNSNSVLETKDQIVLNILLKILERRGFIEPNRGLSNYGRAYLDGLRQGGGQHSEELYLALELIRMDILHGEAYSKTYFGYPNVGTEAEKRNILLICRVAGLLRIQAKAQPWVGSLNRDVLVINGFIKNLSKSLRNQVEMSTLNLFLTNGCTKDRDDYLDITFSLPFLNDTNTALSIVTKAFLERRVQSNGESVSSTLSSLKETFSSCVDLKLELENLFKFWDQVYAAVKTLRAEDALEIARFNDYESADKWLKGIRN</sequence>
<reference evidence="3 4" key="1">
    <citation type="submission" date="2023-04" db="EMBL/GenBank/DDBJ databases">
        <title>Genome of Basidiobolus ranarum AG-B5.</title>
        <authorList>
            <person name="Stajich J.E."/>
            <person name="Carter-House D."/>
            <person name="Gryganskyi A."/>
        </authorList>
    </citation>
    <scope>NUCLEOTIDE SEQUENCE [LARGE SCALE GENOMIC DNA]</scope>
    <source>
        <strain evidence="3 4">AG-B5</strain>
    </source>
</reference>
<dbReference type="Pfam" id="PF12247">
    <property type="entry name" value="MKT1_N"/>
    <property type="match status" value="1"/>
</dbReference>
<organism evidence="3 4">
    <name type="scientific">Basidiobolus ranarum</name>
    <dbReference type="NCBI Taxonomy" id="34480"/>
    <lineage>
        <taxon>Eukaryota</taxon>
        <taxon>Fungi</taxon>
        <taxon>Fungi incertae sedis</taxon>
        <taxon>Zoopagomycota</taxon>
        <taxon>Entomophthoromycotina</taxon>
        <taxon>Basidiobolomycetes</taxon>
        <taxon>Basidiobolales</taxon>
        <taxon>Basidiobolaceae</taxon>
        <taxon>Basidiobolus</taxon>
    </lineage>
</organism>
<dbReference type="InterPro" id="IPR022039">
    <property type="entry name" value="MKT1_C"/>
</dbReference>
<dbReference type="InterPro" id="IPR037314">
    <property type="entry name" value="MKT1_H3TH"/>
</dbReference>
<gene>
    <name evidence="3" type="ORF">K7432_003834</name>
</gene>
<feature type="domain" description="Post-transcriptional regulator MKT1 N-terminal" evidence="2">
    <location>
        <begin position="127"/>
        <end position="215"/>
    </location>
</feature>
<dbReference type="InterPro" id="IPR022040">
    <property type="entry name" value="MKT1_N"/>
</dbReference>
<comment type="caution">
    <text evidence="3">The sequence shown here is derived from an EMBL/GenBank/DDBJ whole genome shotgun (WGS) entry which is preliminary data.</text>
</comment>
<accession>A0ABR2WZ72</accession>
<evidence type="ECO:0000259" key="1">
    <source>
        <dbReference type="Pfam" id="PF12246"/>
    </source>
</evidence>
<name>A0ABR2WZ72_9FUNG</name>
<evidence type="ECO:0000313" key="3">
    <source>
        <dbReference type="EMBL" id="KAK9766817.1"/>
    </source>
</evidence>
<protein>
    <submittedName>
        <fullName evidence="3">Uncharacterized protein</fullName>
    </submittedName>
</protein>
<dbReference type="Proteomes" id="UP001479436">
    <property type="component" value="Unassembled WGS sequence"/>
</dbReference>
<keyword evidence="4" id="KW-1185">Reference proteome</keyword>
<dbReference type="Pfam" id="PF12246">
    <property type="entry name" value="MKT1_C"/>
    <property type="match status" value="1"/>
</dbReference>
<proteinExistence type="predicted"/>
<feature type="domain" description="Post-transcriptional regulator MKT1 C-terminal" evidence="1">
    <location>
        <begin position="288"/>
        <end position="520"/>
    </location>
</feature>
<evidence type="ECO:0000259" key="2">
    <source>
        <dbReference type="Pfam" id="PF12247"/>
    </source>
</evidence>
<evidence type="ECO:0000313" key="4">
    <source>
        <dbReference type="Proteomes" id="UP001479436"/>
    </source>
</evidence>
<dbReference type="CDD" id="cd09902">
    <property type="entry name" value="H3TH_MKT1"/>
    <property type="match status" value="1"/>
</dbReference>
<dbReference type="EMBL" id="JASJQH010000122">
    <property type="protein sequence ID" value="KAK9766817.1"/>
    <property type="molecule type" value="Genomic_DNA"/>
</dbReference>